<proteinExistence type="inferred from homology"/>
<comment type="similarity">
    <text evidence="1">Belongs to the peptidase C69 family. Secernin subfamily.</text>
</comment>
<reference evidence="2" key="1">
    <citation type="submission" date="2019-08" db="EMBL/GenBank/DDBJ databases">
        <title>The improved chromosome-level genome for the pearl oyster Pinctada fucata martensii using PacBio sequencing and Hi-C.</title>
        <authorList>
            <person name="Zheng Z."/>
        </authorList>
    </citation>
    <scope>NUCLEOTIDE SEQUENCE</scope>
    <source>
        <strain evidence="2">ZZ-2019</strain>
        <tissue evidence="2">Adductor muscle</tissue>
    </source>
</reference>
<keyword evidence="3" id="KW-1185">Reference proteome</keyword>
<sequence>MSDIFVALPPATDGPVVFGKNSDRPCSEVQEVIHVPDADHPPGSKVKVTYIEIPQADHTHAVLLSKSSWTWGAEMGVNEHGVCVGCTSVWTKLCKEGDQNAKLIGADFVRLALERSSTAREAVNVMTSLLEEHGQGGVTCVDPSYSQWTYNNSFLIADRTEAWVLETAGKFWVTKQITNGCYNISSTLTIGADMTSSSSNLPEEAEKLGYWSSDKGPFDFTSAFSSEYSGFSLSNPQMPVARQTSGKTLLENFSKNGNFSVGDMFSILRNDDLCFQGELMTTASHVSVLSPPTSNTPHCHWLTATPNPCLSVFKPVIFCKNLDIGNMTKSPSDTMEEASSHRLFKAHQKGTEKMKSGSNEGVALAAMMRQLESQCVSDLDQFLKSCNEDDLGEVTDLFKDITESEVKLYN</sequence>
<dbReference type="PANTHER" id="PTHR12994">
    <property type="entry name" value="SECERNIN"/>
    <property type="match status" value="1"/>
</dbReference>
<evidence type="ECO:0000313" key="3">
    <source>
        <dbReference type="Proteomes" id="UP001186944"/>
    </source>
</evidence>
<dbReference type="AlphaFoldDB" id="A0AA88YMT8"/>
<name>A0AA88YMT8_PINIB</name>
<evidence type="ECO:0008006" key="4">
    <source>
        <dbReference type="Google" id="ProtNLM"/>
    </source>
</evidence>
<protein>
    <recommendedName>
        <fullName evidence="4">Secernin-2</fullName>
    </recommendedName>
</protein>
<dbReference type="Pfam" id="PF03577">
    <property type="entry name" value="Peptidase_C69"/>
    <property type="match status" value="1"/>
</dbReference>
<evidence type="ECO:0000256" key="1">
    <source>
        <dbReference type="ARBA" id="ARBA00005705"/>
    </source>
</evidence>
<dbReference type="Proteomes" id="UP001186944">
    <property type="component" value="Unassembled WGS sequence"/>
</dbReference>
<dbReference type="PANTHER" id="PTHR12994:SF17">
    <property type="entry name" value="LD30995P"/>
    <property type="match status" value="1"/>
</dbReference>
<dbReference type="GO" id="GO:0070004">
    <property type="term" value="F:cysteine-type exopeptidase activity"/>
    <property type="evidence" value="ECO:0007669"/>
    <property type="project" value="InterPro"/>
</dbReference>
<dbReference type="EMBL" id="VSWD01000001">
    <property type="protein sequence ID" value="KAK3108853.1"/>
    <property type="molecule type" value="Genomic_DNA"/>
</dbReference>
<dbReference type="InterPro" id="IPR005322">
    <property type="entry name" value="Peptidase_C69"/>
</dbReference>
<gene>
    <name evidence="2" type="ORF">FSP39_017207</name>
</gene>
<dbReference type="GO" id="GO:0016805">
    <property type="term" value="F:dipeptidase activity"/>
    <property type="evidence" value="ECO:0007669"/>
    <property type="project" value="InterPro"/>
</dbReference>
<organism evidence="2 3">
    <name type="scientific">Pinctada imbricata</name>
    <name type="common">Atlantic pearl-oyster</name>
    <name type="synonym">Pinctada martensii</name>
    <dbReference type="NCBI Taxonomy" id="66713"/>
    <lineage>
        <taxon>Eukaryota</taxon>
        <taxon>Metazoa</taxon>
        <taxon>Spiralia</taxon>
        <taxon>Lophotrochozoa</taxon>
        <taxon>Mollusca</taxon>
        <taxon>Bivalvia</taxon>
        <taxon>Autobranchia</taxon>
        <taxon>Pteriomorphia</taxon>
        <taxon>Pterioida</taxon>
        <taxon>Pterioidea</taxon>
        <taxon>Pteriidae</taxon>
        <taxon>Pinctada</taxon>
    </lineage>
</organism>
<comment type="caution">
    <text evidence="2">The sequence shown here is derived from an EMBL/GenBank/DDBJ whole genome shotgun (WGS) entry which is preliminary data.</text>
</comment>
<dbReference type="GO" id="GO:0006508">
    <property type="term" value="P:proteolysis"/>
    <property type="evidence" value="ECO:0007669"/>
    <property type="project" value="InterPro"/>
</dbReference>
<evidence type="ECO:0000313" key="2">
    <source>
        <dbReference type="EMBL" id="KAK3108853.1"/>
    </source>
</evidence>
<dbReference type="Gene3D" id="3.60.60.10">
    <property type="entry name" value="Penicillin V Acylase, Chain A"/>
    <property type="match status" value="1"/>
</dbReference>
<accession>A0AA88YMT8</accession>